<dbReference type="Proteomes" id="UP000011863">
    <property type="component" value="Chromosome"/>
</dbReference>
<feature type="domain" description="Transketolase-like pyrimidine-binding" evidence="13">
    <location>
        <begin position="882"/>
        <end position="1076"/>
    </location>
</feature>
<comment type="pathway">
    <text evidence="3">Carbohydrate metabolism; tricarboxylic acid cycle; succinyl-CoA from 2-oxoglutarate (dehydrogenase route): step 1/1.</text>
</comment>
<dbReference type="Gene3D" id="1.10.287.1150">
    <property type="entry name" value="TPP helical domain"/>
    <property type="match status" value="1"/>
</dbReference>
<dbReference type="InterPro" id="IPR031717">
    <property type="entry name" value="ODO-1/KGD_C"/>
</dbReference>
<evidence type="ECO:0000256" key="3">
    <source>
        <dbReference type="ARBA" id="ARBA00004813"/>
    </source>
</evidence>
<keyword evidence="7 14" id="KW-0560">Oxidoreductase</keyword>
<keyword evidence="4" id="KW-0816">Tricarboxylic acid cycle</keyword>
<dbReference type="GO" id="GO:0004591">
    <property type="term" value="F:oxoglutarate dehydrogenase (succinyl-transferring) activity"/>
    <property type="evidence" value="ECO:0007669"/>
    <property type="project" value="UniProtKB-EC"/>
</dbReference>
<evidence type="ECO:0000256" key="5">
    <source>
        <dbReference type="ARBA" id="ARBA00022723"/>
    </source>
</evidence>
<dbReference type="SUPFAM" id="SSF52518">
    <property type="entry name" value="Thiamin diphosphate-binding fold (THDP-binding)"/>
    <property type="match status" value="2"/>
</dbReference>
<comment type="cofactor">
    <cofactor evidence="2">
        <name>thiamine diphosphate</name>
        <dbReference type="ChEBI" id="CHEBI:58937"/>
    </cofactor>
</comment>
<evidence type="ECO:0000256" key="1">
    <source>
        <dbReference type="ARBA" id="ARBA00001946"/>
    </source>
</evidence>
<comment type="catalytic activity">
    <reaction evidence="10">
        <text>N(6)-[(R)-lipoyl]-L-lysyl-[protein] + 2-oxoglutarate + H(+) = N(6)-[(R)-S(8)-succinyldihydrolipoyl]-L-lysyl-[protein] + CO2</text>
        <dbReference type="Rhea" id="RHEA:12188"/>
        <dbReference type="Rhea" id="RHEA-COMP:10474"/>
        <dbReference type="Rhea" id="RHEA-COMP:20092"/>
        <dbReference type="ChEBI" id="CHEBI:15378"/>
        <dbReference type="ChEBI" id="CHEBI:16526"/>
        <dbReference type="ChEBI" id="CHEBI:16810"/>
        <dbReference type="ChEBI" id="CHEBI:83099"/>
        <dbReference type="ChEBI" id="CHEBI:83120"/>
        <dbReference type="EC" id="1.2.4.2"/>
    </reaction>
</comment>
<feature type="compositionally biased region" description="Pro residues" evidence="12">
    <location>
        <begin position="87"/>
        <end position="101"/>
    </location>
</feature>
<dbReference type="InterPro" id="IPR042179">
    <property type="entry name" value="KGD_C_sf"/>
</dbReference>
<evidence type="ECO:0000256" key="12">
    <source>
        <dbReference type="SAM" id="MobiDB-lite"/>
    </source>
</evidence>
<evidence type="ECO:0000259" key="13">
    <source>
        <dbReference type="SMART" id="SM00861"/>
    </source>
</evidence>
<protein>
    <submittedName>
        <fullName evidence="14">Putative 2-oxoglutarate dehydrogenase E1 component</fullName>
        <ecNumber evidence="14">1.2.4.2</ecNumber>
    </submittedName>
</protein>
<dbReference type="Pfam" id="PF02779">
    <property type="entry name" value="Transket_pyr"/>
    <property type="match status" value="1"/>
</dbReference>
<dbReference type="Gene3D" id="3.40.50.12470">
    <property type="match status" value="1"/>
</dbReference>
<reference evidence="14 15" key="1">
    <citation type="journal article" date="2013" name="Int. J. Syst. Evol. Microbiol.">
        <title>Ilumatobacter nonamiense sp. nov. and Ilumatobacter coccineum sp. nov., isolated from seashore sand.</title>
        <authorList>
            <person name="Matsumoto A."/>
            <person name="Kasai H."/>
            <person name="Matsuo Y."/>
            <person name="Shizuri Y."/>
            <person name="Ichikawa N."/>
            <person name="Fujita N."/>
            <person name="Omura S."/>
            <person name="Takahashi Y."/>
        </authorList>
    </citation>
    <scope>NUCLEOTIDE SEQUENCE [LARGE SCALE GENOMIC DNA]</scope>
    <source>
        <strain evidence="15">NBRC 103263 / KCTC 29153 / YM16-304</strain>
    </source>
</reference>
<evidence type="ECO:0000256" key="9">
    <source>
        <dbReference type="ARBA" id="ARBA00023268"/>
    </source>
</evidence>
<dbReference type="Pfam" id="PF00198">
    <property type="entry name" value="2-oxoacid_dh"/>
    <property type="match status" value="1"/>
</dbReference>
<dbReference type="KEGG" id="aym:YM304_23290"/>
<dbReference type="SUPFAM" id="SSF52777">
    <property type="entry name" value="CoA-dependent acyltransferases"/>
    <property type="match status" value="1"/>
</dbReference>
<evidence type="ECO:0000256" key="2">
    <source>
        <dbReference type="ARBA" id="ARBA00001964"/>
    </source>
</evidence>
<comment type="cofactor">
    <cofactor evidence="1">
        <name>Mg(2+)</name>
        <dbReference type="ChEBI" id="CHEBI:18420"/>
    </cofactor>
</comment>
<dbReference type="InterPro" id="IPR001017">
    <property type="entry name" value="DH_E1"/>
</dbReference>
<organism evidence="14 15">
    <name type="scientific">Ilumatobacter coccineus (strain NBRC 103263 / KCTC 29153 / YM16-304)</name>
    <dbReference type="NCBI Taxonomy" id="1313172"/>
    <lineage>
        <taxon>Bacteria</taxon>
        <taxon>Bacillati</taxon>
        <taxon>Actinomycetota</taxon>
        <taxon>Acidimicrobiia</taxon>
        <taxon>Acidimicrobiales</taxon>
        <taxon>Ilumatobacteraceae</taxon>
        <taxon>Ilumatobacter</taxon>
    </lineage>
</organism>
<feature type="region of interest" description="Disordered" evidence="12">
    <location>
        <begin position="71"/>
        <end position="109"/>
    </location>
</feature>
<dbReference type="Pfam" id="PF00676">
    <property type="entry name" value="E1_dh"/>
    <property type="match status" value="1"/>
</dbReference>
<dbReference type="PANTHER" id="PTHR23152:SF4">
    <property type="entry name" value="2-OXOADIPATE DEHYDROGENASE COMPLEX COMPONENT E1"/>
    <property type="match status" value="1"/>
</dbReference>
<dbReference type="GO" id="GO:0005829">
    <property type="term" value="C:cytosol"/>
    <property type="evidence" value="ECO:0007669"/>
    <property type="project" value="TreeGrafter"/>
</dbReference>
<evidence type="ECO:0000313" key="14">
    <source>
        <dbReference type="EMBL" id="BAN02643.1"/>
    </source>
</evidence>
<evidence type="ECO:0000256" key="4">
    <source>
        <dbReference type="ARBA" id="ARBA00022532"/>
    </source>
</evidence>
<dbReference type="GO" id="GO:0004149">
    <property type="term" value="F:dihydrolipoyllysine-residue succinyltransferase activity"/>
    <property type="evidence" value="ECO:0007669"/>
    <property type="project" value="UniProtKB-EC"/>
</dbReference>
<evidence type="ECO:0000313" key="15">
    <source>
        <dbReference type="Proteomes" id="UP000011863"/>
    </source>
</evidence>
<dbReference type="NCBIfam" id="NF008907">
    <property type="entry name" value="PRK12270.1"/>
    <property type="match status" value="1"/>
</dbReference>
<evidence type="ECO:0000256" key="7">
    <source>
        <dbReference type="ARBA" id="ARBA00023002"/>
    </source>
</evidence>
<dbReference type="InterPro" id="IPR032106">
    <property type="entry name" value="2-oxogl_dehyd_N"/>
</dbReference>
<dbReference type="GO" id="GO:0030976">
    <property type="term" value="F:thiamine pyrophosphate binding"/>
    <property type="evidence" value="ECO:0007669"/>
    <property type="project" value="InterPro"/>
</dbReference>
<dbReference type="NCBIfam" id="NF006914">
    <property type="entry name" value="PRK09404.1"/>
    <property type="match status" value="1"/>
</dbReference>
<dbReference type="InterPro" id="IPR029061">
    <property type="entry name" value="THDP-binding"/>
</dbReference>
<proteinExistence type="predicted"/>
<dbReference type="SMART" id="SM00861">
    <property type="entry name" value="Transket_pyr"/>
    <property type="match status" value="1"/>
</dbReference>
<comment type="catalytic activity">
    <reaction evidence="11">
        <text>N(6)-[(R)-dihydrolipoyl]-L-lysyl-[protein] + succinyl-CoA = N(6)-[(R)-S(8)-succinyldihydrolipoyl]-L-lysyl-[protein] + CoA</text>
        <dbReference type="Rhea" id="RHEA:15213"/>
        <dbReference type="Rhea" id="RHEA-COMP:10475"/>
        <dbReference type="Rhea" id="RHEA-COMP:20092"/>
        <dbReference type="ChEBI" id="CHEBI:57287"/>
        <dbReference type="ChEBI" id="CHEBI:57292"/>
        <dbReference type="ChEBI" id="CHEBI:83100"/>
        <dbReference type="ChEBI" id="CHEBI:83120"/>
        <dbReference type="EC" id="2.3.1.61"/>
    </reaction>
</comment>
<dbReference type="GO" id="GO:0045252">
    <property type="term" value="C:oxoglutarate dehydrogenase complex"/>
    <property type="evidence" value="ECO:0007669"/>
    <property type="project" value="TreeGrafter"/>
</dbReference>
<dbReference type="CDD" id="cd02016">
    <property type="entry name" value="TPP_E1_OGDC_like"/>
    <property type="match status" value="1"/>
</dbReference>
<dbReference type="Pfam" id="PF16870">
    <property type="entry name" value="OxoGdeHyase_C"/>
    <property type="match status" value="1"/>
</dbReference>
<dbReference type="Gene3D" id="3.40.50.11610">
    <property type="entry name" value="Multifunctional 2-oxoglutarate metabolism enzyme, C-terminal domain"/>
    <property type="match status" value="1"/>
</dbReference>
<evidence type="ECO:0000256" key="6">
    <source>
        <dbReference type="ARBA" id="ARBA00022842"/>
    </source>
</evidence>
<dbReference type="RefSeq" id="WP_015441890.1">
    <property type="nucleotide sequence ID" value="NC_020520.1"/>
</dbReference>
<dbReference type="GO" id="GO:0000287">
    <property type="term" value="F:magnesium ion binding"/>
    <property type="evidence" value="ECO:0007669"/>
    <property type="project" value="UniProtKB-ARBA"/>
</dbReference>
<dbReference type="PIRSF" id="PIRSF000157">
    <property type="entry name" value="Oxoglu_dh_E1"/>
    <property type="match status" value="1"/>
</dbReference>
<evidence type="ECO:0000256" key="11">
    <source>
        <dbReference type="ARBA" id="ARBA00052761"/>
    </source>
</evidence>
<dbReference type="EMBL" id="AP012057">
    <property type="protein sequence ID" value="BAN02643.1"/>
    <property type="molecule type" value="Genomic_DNA"/>
</dbReference>
<dbReference type="NCBIfam" id="TIGR00239">
    <property type="entry name" value="2oxo_dh_E1"/>
    <property type="match status" value="1"/>
</dbReference>
<dbReference type="InterPro" id="IPR001078">
    <property type="entry name" value="2-oxoacid_DH_actylTfrase"/>
</dbReference>
<dbReference type="GO" id="GO:0006099">
    <property type="term" value="P:tricarboxylic acid cycle"/>
    <property type="evidence" value="ECO:0007669"/>
    <property type="project" value="UniProtKB-UniPathway"/>
</dbReference>
<dbReference type="PANTHER" id="PTHR23152">
    <property type="entry name" value="2-OXOGLUTARATE DEHYDROGENASE"/>
    <property type="match status" value="1"/>
</dbReference>
<evidence type="ECO:0000256" key="8">
    <source>
        <dbReference type="ARBA" id="ARBA00023052"/>
    </source>
</evidence>
<dbReference type="InterPro" id="IPR011603">
    <property type="entry name" value="2oxoglutarate_DH_E1"/>
</dbReference>
<dbReference type="UniPathway" id="UPA00223">
    <property type="reaction ID" value="UER00997"/>
</dbReference>
<keyword evidence="8" id="KW-0786">Thiamine pyrophosphate</keyword>
<keyword evidence="9" id="KW-0511">Multifunctional enzyme</keyword>
<sequence>MTDGQTTSSGSDFGANSWLVEEMYERFVHDPDSVGEQWQEFFADYKSDAPSVAAAAAASPQVRAIAADHSTAEVDDLPAPESSSTPAPAPAPTPAPAPKPAEPAAEPVGAPIRGAGAAIVRNMEASLAVPTATSFRNVPAKLLEVNRKVINGFRARSGQGKISFTHLIGWAVVRAIADEMPGMINTYVEDDDGKPRIIENKHVNMSLAVDKEKPDGSRTLLTPVLRDADTLDFAGFLASYDEIIRKVKNNKLTVDDFMGANVSLTNPGTIGTVQSVPRLMPGQGVIVGVGSIDYPAEFEGADPASLADMGVSKVVTITSTYDHRIIQGAESGMFLKRVKELLLGEHGFYDEIFASLDLPYEAVKWRPDTNPMNREEAMLRKQMAVAKLIRVHRVRGHRIADLDPLRWTQPHTPRELDPATYGLTIWDLDREFLTDGVGGTDKMKLGNLLGVLRDAYCRTIGVEYMHIQNTDEQRWVQERVESTQVEFDSEQKMRILERLNAAESFEKFLATKYVGTKRFGIEGAESAIPILDEVLGRAADAGLDSAILGMAHRGRLNVLTNIMGKSYEAVFSEFEGHLDPTSVQGSGDVKYHLGSKGTYVSPSGAEVPIELAANPSHLETVDPIVMGIVRAKQDQIDPPGSFPVLPILIHGDAAFAGQGVVAECLAMSDTGGYRIGGTIHLIINNQIGFTTAPGSARSSPYCSDVAKTVQAPIFHVNGDDPEACVRVARLAWEYRATFNKDVVIDMVCYRRHGHNEGDDPSYTQPLMYKAIAEKRSVRKLYVETLVKRGDISIEEAEQALTDFHDKLQKVLDQTREHAPADVKAARPPSPVGVLPHIPTGTDKAVLDSIFGQLTRVPDGFTVHPKLAKQFDARAKMYHDGEVDWATAEALAIGSLVLEGRSVRYAGEDTRRGTFSHRHAALIDYEDGEAFVPLDNLDGAGDARFWCFDSLLSEYAALGFEYGYSHANQEALVVWEAQFGDFINGAQIIIDQYIVAAEDKWKQQNGVVLLLPHGYEGQGPEHSSARIERFLTLAAEDNMQIVNTTTASNFFHLLRRQVHQVRQTPLIVFSPKQGLRMKQTRSPIEELTTGSFREVLDDPGDIDPQAVTRIVFCSGKVAWDAIAERDARNAPVAVVRIEQLYPLPTEQMLEILKKYPNAKELRWLQEEPENMGAWNFIEHNTWRVKDQGYDLRHVARAESGSPATGSKKIHDQELAQLMDEVFAPSVD</sequence>
<name>A0A6C7E8F9_ILUCY</name>
<evidence type="ECO:0000256" key="10">
    <source>
        <dbReference type="ARBA" id="ARBA00051911"/>
    </source>
</evidence>
<keyword evidence="6" id="KW-0460">Magnesium</keyword>
<accession>A0A6C7E8F9</accession>
<dbReference type="EC" id="1.2.4.2" evidence="14"/>
<dbReference type="Gene3D" id="3.30.559.10">
    <property type="entry name" value="Chloramphenicol acetyltransferase-like domain"/>
    <property type="match status" value="1"/>
</dbReference>
<dbReference type="InterPro" id="IPR023213">
    <property type="entry name" value="CAT-like_dom_sf"/>
</dbReference>
<dbReference type="Pfam" id="PF16078">
    <property type="entry name" value="2-oxogl_dehyd_N"/>
    <property type="match status" value="1"/>
</dbReference>
<gene>
    <name evidence="14" type="primary">sucA</name>
    <name evidence="14" type="ORF">YM304_23290</name>
</gene>
<keyword evidence="15" id="KW-1185">Reference proteome</keyword>
<dbReference type="Gene3D" id="3.40.50.970">
    <property type="match status" value="1"/>
</dbReference>
<dbReference type="InterPro" id="IPR005475">
    <property type="entry name" value="Transketolase-like_Pyr-bd"/>
</dbReference>
<keyword evidence="5" id="KW-0479">Metal-binding</keyword>
<dbReference type="AlphaFoldDB" id="A0A6C7E8F9"/>